<dbReference type="KEGG" id="xak:KIMC2_12680"/>
<dbReference type="AlphaFoldDB" id="A0AAU9CWA1"/>
<sequence length="61" mass="7054">MTEREKVDAIMDKYNRNFSILQSKGTVRELKTVFNYVASEANHKQRLLVGLDQDTSSSDQF</sequence>
<name>A0AAU9CWA1_9LACO</name>
<accession>A0AAU9CWA1</accession>
<dbReference type="EMBL" id="AP026801">
    <property type="protein sequence ID" value="BDR56706.1"/>
    <property type="molecule type" value="Genomic_DNA"/>
</dbReference>
<gene>
    <name evidence="1" type="ORF">KIMC2_12680</name>
</gene>
<organism evidence="1 2">
    <name type="scientific">Xylocopilactobacillus apis</name>
    <dbReference type="NCBI Taxonomy" id="2932183"/>
    <lineage>
        <taxon>Bacteria</taxon>
        <taxon>Bacillati</taxon>
        <taxon>Bacillota</taxon>
        <taxon>Bacilli</taxon>
        <taxon>Lactobacillales</taxon>
        <taxon>Lactobacillaceae</taxon>
        <taxon>Xylocopilactobacillus</taxon>
    </lineage>
</organism>
<dbReference type="RefSeq" id="WP_317695077.1">
    <property type="nucleotide sequence ID" value="NZ_AP026801.1"/>
</dbReference>
<reference evidence="1 2" key="1">
    <citation type="journal article" date="2023" name="Microbiol. Spectr.">
        <title>Symbiosis of Carpenter Bees with Uncharacterized Lactic Acid Bacteria Showing NAD Auxotrophy.</title>
        <authorList>
            <person name="Kawasaki S."/>
            <person name="Ozawa K."/>
            <person name="Mori T."/>
            <person name="Yamamoto A."/>
            <person name="Ito M."/>
            <person name="Ohkuma M."/>
            <person name="Sakamoto M."/>
            <person name="Matsutani M."/>
        </authorList>
    </citation>
    <scope>NUCLEOTIDE SEQUENCE [LARGE SCALE GENOMIC DNA]</scope>
    <source>
        <strain evidence="1 2">KimC2</strain>
    </source>
</reference>
<proteinExistence type="predicted"/>
<keyword evidence="2" id="KW-1185">Reference proteome</keyword>
<dbReference type="Proteomes" id="UP001321804">
    <property type="component" value="Chromosome"/>
</dbReference>
<evidence type="ECO:0000313" key="1">
    <source>
        <dbReference type="EMBL" id="BDR56706.1"/>
    </source>
</evidence>
<evidence type="ECO:0000313" key="2">
    <source>
        <dbReference type="Proteomes" id="UP001321804"/>
    </source>
</evidence>
<protein>
    <submittedName>
        <fullName evidence="1">Uncharacterized protein</fullName>
    </submittedName>
</protein>